<dbReference type="Proteomes" id="UP000278746">
    <property type="component" value="Unassembled WGS sequence"/>
</dbReference>
<organism evidence="2 3">
    <name type="scientific">Alteribacter keqinensis</name>
    <dbReference type="NCBI Taxonomy" id="2483800"/>
    <lineage>
        <taxon>Bacteria</taxon>
        <taxon>Bacillati</taxon>
        <taxon>Bacillota</taxon>
        <taxon>Bacilli</taxon>
        <taxon>Bacillales</taxon>
        <taxon>Bacillaceae</taxon>
        <taxon>Alteribacter</taxon>
    </lineage>
</organism>
<dbReference type="EMBL" id="RHIB01000004">
    <property type="protein sequence ID" value="RNA66235.1"/>
    <property type="molecule type" value="Genomic_DNA"/>
</dbReference>
<dbReference type="Pfam" id="PF09359">
    <property type="entry name" value="VTC"/>
    <property type="match status" value="1"/>
</dbReference>
<dbReference type="InterPro" id="IPR018966">
    <property type="entry name" value="VTC_domain"/>
</dbReference>
<gene>
    <name evidence="2" type="ORF">EBO34_19085</name>
</gene>
<dbReference type="CDD" id="cd07750">
    <property type="entry name" value="PolyPPase_VTC_like"/>
    <property type="match status" value="1"/>
</dbReference>
<name>A0A3M7TNQ1_9BACI</name>
<dbReference type="GO" id="GO:0006799">
    <property type="term" value="P:polyphosphate biosynthetic process"/>
    <property type="evidence" value="ECO:0007669"/>
    <property type="project" value="UniProtKB-ARBA"/>
</dbReference>
<dbReference type="Gene3D" id="3.20.100.30">
    <property type="entry name" value="VTC, catalytic tunnel domain"/>
    <property type="match status" value="1"/>
</dbReference>
<keyword evidence="3" id="KW-1185">Reference proteome</keyword>
<feature type="domain" description="VTC" evidence="1">
    <location>
        <begin position="8"/>
        <end position="233"/>
    </location>
</feature>
<dbReference type="AlphaFoldDB" id="A0A3M7TNQ1"/>
<evidence type="ECO:0000313" key="2">
    <source>
        <dbReference type="EMBL" id="RNA66235.1"/>
    </source>
</evidence>
<evidence type="ECO:0000313" key="3">
    <source>
        <dbReference type="Proteomes" id="UP000278746"/>
    </source>
</evidence>
<protein>
    <submittedName>
        <fullName evidence="2">Polyphosphate polymerase domain-containing protein</fullName>
    </submittedName>
</protein>
<sequence>MALEIFSRYEMKYLIPLQTYKQLVPHLLERMRFDKFGEEGKYNIVSLYFDSPDKQIYYETRNKLRFRQKLRLRVYDDATLNSTAFIETKQKYNNVVNKRRTGITLNEAYRFLGRSKDERPDQFEASNPQVLKEVGSFQSLYGLEPKVVVSYDRQAFHGLYEDDLRVTFDYNLMCRGDDLKVENGPVGHHFVDEDLGVLEVKVNHSVPLWLSRLLSEYECPKQSVSKYCTSVDLVEELANKKSKEAAAG</sequence>
<accession>A0A3M7TNQ1</accession>
<dbReference type="InterPro" id="IPR042267">
    <property type="entry name" value="VTC_sf"/>
</dbReference>
<evidence type="ECO:0000259" key="1">
    <source>
        <dbReference type="Pfam" id="PF09359"/>
    </source>
</evidence>
<proteinExistence type="predicted"/>
<dbReference type="OrthoDB" id="185578at2"/>
<reference evidence="2 3" key="1">
    <citation type="submission" date="2018-10" db="EMBL/GenBank/DDBJ databases">
        <title>Bacillus Keqinensis sp. nov., a moderately halophilic bacterium isolated from a saline-alkaline lake.</title>
        <authorList>
            <person name="Wang H."/>
        </authorList>
    </citation>
    <scope>NUCLEOTIDE SEQUENCE [LARGE SCALE GENOMIC DNA]</scope>
    <source>
        <strain evidence="2 3">KQ-3</strain>
    </source>
</reference>
<comment type="caution">
    <text evidence="2">The sequence shown here is derived from an EMBL/GenBank/DDBJ whole genome shotgun (WGS) entry which is preliminary data.</text>
</comment>
<dbReference type="RefSeq" id="WP_122901634.1">
    <property type="nucleotide sequence ID" value="NZ_RHIB01000004.1"/>
</dbReference>